<protein>
    <recommendedName>
        <fullName evidence="7">Signal transduction histidine kinase internal region domain-containing protein</fullName>
    </recommendedName>
</protein>
<evidence type="ECO:0000259" key="3">
    <source>
        <dbReference type="Pfam" id="PF06580"/>
    </source>
</evidence>
<reference evidence="5 6" key="1">
    <citation type="submission" date="2017-04" db="EMBL/GenBank/DDBJ databases">
        <title>A new member of the family Flavobacteriaceae isolated from ascidians.</title>
        <authorList>
            <person name="Chen L."/>
        </authorList>
    </citation>
    <scope>NUCLEOTIDE SEQUENCE [LARGE SCALE GENOMIC DNA]</scope>
    <source>
        <strain evidence="5 6">HQA918</strain>
    </source>
</reference>
<dbReference type="GO" id="GO:0016020">
    <property type="term" value="C:membrane"/>
    <property type="evidence" value="ECO:0007669"/>
    <property type="project" value="InterPro"/>
</dbReference>
<accession>A0A2A4G9R6</accession>
<dbReference type="Proteomes" id="UP000219559">
    <property type="component" value="Unassembled WGS sequence"/>
</dbReference>
<evidence type="ECO:0000256" key="1">
    <source>
        <dbReference type="SAM" id="Coils"/>
    </source>
</evidence>
<keyword evidence="2" id="KW-1133">Transmembrane helix</keyword>
<keyword evidence="2" id="KW-0812">Transmembrane</keyword>
<dbReference type="InterPro" id="IPR036890">
    <property type="entry name" value="HATPase_C_sf"/>
</dbReference>
<dbReference type="Gene3D" id="3.30.565.10">
    <property type="entry name" value="Histidine kinase-like ATPase, C-terminal domain"/>
    <property type="match status" value="1"/>
</dbReference>
<dbReference type="PANTHER" id="PTHR34220">
    <property type="entry name" value="SENSOR HISTIDINE KINASE YPDA"/>
    <property type="match status" value="1"/>
</dbReference>
<dbReference type="AlphaFoldDB" id="A0A2A4G9R6"/>
<dbReference type="InterPro" id="IPR050640">
    <property type="entry name" value="Bact_2-comp_sensor_kinase"/>
</dbReference>
<evidence type="ECO:0000313" key="6">
    <source>
        <dbReference type="Proteomes" id="UP000219559"/>
    </source>
</evidence>
<gene>
    <name evidence="5" type="ORF">B7P33_05935</name>
</gene>
<dbReference type="PANTHER" id="PTHR34220:SF7">
    <property type="entry name" value="SENSOR HISTIDINE KINASE YPDA"/>
    <property type="match status" value="1"/>
</dbReference>
<dbReference type="InterPro" id="IPR011110">
    <property type="entry name" value="Reg_prop"/>
</dbReference>
<dbReference type="InterPro" id="IPR010559">
    <property type="entry name" value="Sig_transdc_His_kin_internal"/>
</dbReference>
<dbReference type="Pfam" id="PF07495">
    <property type="entry name" value="Y_Y_Y"/>
    <property type="match status" value="1"/>
</dbReference>
<dbReference type="GO" id="GO:0000155">
    <property type="term" value="F:phosphorelay sensor kinase activity"/>
    <property type="evidence" value="ECO:0007669"/>
    <property type="project" value="InterPro"/>
</dbReference>
<dbReference type="Gene3D" id="2.130.10.10">
    <property type="entry name" value="YVTN repeat-like/Quinoprotein amine dehydrogenase"/>
    <property type="match status" value="2"/>
</dbReference>
<feature type="coiled-coil region" evidence="1">
    <location>
        <begin position="786"/>
        <end position="813"/>
    </location>
</feature>
<evidence type="ECO:0000313" key="5">
    <source>
        <dbReference type="EMBL" id="PCE64710.1"/>
    </source>
</evidence>
<feature type="domain" description="Signal transduction histidine kinase internal region" evidence="3">
    <location>
        <begin position="806"/>
        <end position="884"/>
    </location>
</feature>
<dbReference type="Pfam" id="PF07494">
    <property type="entry name" value="Reg_prop"/>
    <property type="match status" value="1"/>
</dbReference>
<dbReference type="InterPro" id="IPR011123">
    <property type="entry name" value="Y_Y_Y"/>
</dbReference>
<organism evidence="5 6">
    <name type="scientific">Sediminicola luteus</name>
    <dbReference type="NCBI Taxonomy" id="319238"/>
    <lineage>
        <taxon>Bacteria</taxon>
        <taxon>Pseudomonadati</taxon>
        <taxon>Bacteroidota</taxon>
        <taxon>Flavobacteriia</taxon>
        <taxon>Flavobacteriales</taxon>
        <taxon>Flavobacteriaceae</taxon>
        <taxon>Sediminicola</taxon>
    </lineage>
</organism>
<evidence type="ECO:0000256" key="2">
    <source>
        <dbReference type="SAM" id="Phobius"/>
    </source>
</evidence>
<proteinExistence type="predicted"/>
<keyword evidence="1" id="KW-0175">Coiled coil</keyword>
<dbReference type="SUPFAM" id="SSF63829">
    <property type="entry name" value="Calcium-dependent phosphotriesterase"/>
    <property type="match status" value="1"/>
</dbReference>
<dbReference type="EMBL" id="NBWU01000002">
    <property type="protein sequence ID" value="PCE64710.1"/>
    <property type="molecule type" value="Genomic_DNA"/>
</dbReference>
<keyword evidence="6" id="KW-1185">Reference proteome</keyword>
<dbReference type="SUPFAM" id="SSF55874">
    <property type="entry name" value="ATPase domain of HSP90 chaperone/DNA topoisomerase II/histidine kinase"/>
    <property type="match status" value="1"/>
</dbReference>
<evidence type="ECO:0008006" key="7">
    <source>
        <dbReference type="Google" id="ProtNLM"/>
    </source>
</evidence>
<sequence length="1012" mass="116706">MNQALNEILVLKTIIKFFCCSILFAGCLFLGHSQEGNVFTYNVKSDYFNNISGTPSMDADGFLWYPTDKGIVKDYGESQVFISIPINPNNPHNGVWSSEIDQKGFYWFISTEGVHKVNTKDFTYEKFDLKSELTGKKVYPQIFFGDDHDIWVSTGKNYVIYFPDGDMEAVAFIQKPTRKSTLIKESEVPRKFIRSDNKIYLIDKDKIHYVDDCSFQLQKIRYQNEQDGLDLGFKPVRKGVYRYENYIVPYQYIPAIGQFAIGLHEQMKSPRLHGKKLLDTVVIWENTIPKINLCKFETTDKDSLVLKIKKSHARKARSQTGLFDRSRKTMYTANWNSITKFSFQSLAHKNIFKDLDSDISVRTMAETDSTLLVFTYYNVHRYHKYSDTRDTLAKNILPAWDIISDKDSMLFVRNRHWIDVRNKKNFKGRTYEKPGLMFSSITHDSGSNYWIGSDKGLFVFDRVSGQIDLWNPSLQPVALRNSAIFDIHFSYSRNQMYLGTNKGLFIFNPTEKAFTQITKESDPDVIPDNYVSKIHEDEYGTLWMATQGGIVKLTTDKKCKLINLSNGLRSNEILSILETKKHMWFGTGYGISRIAKNNGNIFNVTVSDIEQNNAFNPNSAFKSNDSILYFGSSKSAFEININKLDKDIEKPELVFVKLTEFVGNEKIEQLNTTLFTGGLELPYDRNSFSMEFAVKNTFNHSKNGYMYKIDGLMSDWRDLGSQNIINAFEIPPGNYTLQVKGVSDAGVLTTNTLRYPITVTPPFYKQIWFILSQIFLGITIIYLILHQRFERKKERLEAKSKIKKLELKALTAQMSPHFIFNTINGIQNVLMLKGELAANQYISHFSRLMRSTLNISRFNYLTIPEEIGFLESYIKLQQQRFNETFTYTITQCEQCKKTELKVPGLLFQPIVENAIIHGLTHKPEEKHLMIDFRFNAGDLYVTIVDNGIGRELASQQASKTNHESFSMDVVKKRITINRQLEHPGIEMDIQDAYPGQKYPGTRVSFKIKFNKA</sequence>
<evidence type="ECO:0000259" key="4">
    <source>
        <dbReference type="Pfam" id="PF07495"/>
    </source>
</evidence>
<feature type="domain" description="Two component regulator three Y" evidence="4">
    <location>
        <begin position="699"/>
        <end position="759"/>
    </location>
</feature>
<dbReference type="Gene3D" id="2.60.40.10">
    <property type="entry name" value="Immunoglobulins"/>
    <property type="match status" value="1"/>
</dbReference>
<comment type="caution">
    <text evidence="5">The sequence shown here is derived from an EMBL/GenBank/DDBJ whole genome shotgun (WGS) entry which is preliminary data.</text>
</comment>
<dbReference type="InterPro" id="IPR013783">
    <property type="entry name" value="Ig-like_fold"/>
</dbReference>
<dbReference type="InterPro" id="IPR015943">
    <property type="entry name" value="WD40/YVTN_repeat-like_dom_sf"/>
</dbReference>
<feature type="transmembrane region" description="Helical" evidence="2">
    <location>
        <begin position="767"/>
        <end position="785"/>
    </location>
</feature>
<keyword evidence="2" id="KW-0472">Membrane</keyword>
<dbReference type="Pfam" id="PF06580">
    <property type="entry name" value="His_kinase"/>
    <property type="match status" value="1"/>
</dbReference>
<name>A0A2A4G9R6_9FLAO</name>